<gene>
    <name evidence="4" type="ORF">EIN_491280</name>
</gene>
<dbReference type="InterPro" id="IPR016024">
    <property type="entry name" value="ARM-type_fold"/>
</dbReference>
<dbReference type="GO" id="GO:0005634">
    <property type="term" value="C:nucleus"/>
    <property type="evidence" value="ECO:0007669"/>
    <property type="project" value="TreeGrafter"/>
</dbReference>
<dbReference type="GO" id="GO:0019888">
    <property type="term" value="F:protein phosphatase regulator activity"/>
    <property type="evidence" value="ECO:0007669"/>
    <property type="project" value="TreeGrafter"/>
</dbReference>
<feature type="compositionally biased region" description="Acidic residues" evidence="3">
    <location>
        <begin position="474"/>
        <end position="496"/>
    </location>
</feature>
<dbReference type="VEuPathDB" id="AmoebaDB:EIN_491280"/>
<dbReference type="RefSeq" id="XP_004255730.1">
    <property type="nucleotide sequence ID" value="XM_004255682.1"/>
</dbReference>
<accession>A0A0A1U9Z4</accession>
<evidence type="ECO:0000313" key="4">
    <source>
        <dbReference type="EMBL" id="ELP88959.1"/>
    </source>
</evidence>
<dbReference type="GO" id="GO:0019903">
    <property type="term" value="F:protein phosphatase binding"/>
    <property type="evidence" value="ECO:0007669"/>
    <property type="project" value="InterPro"/>
</dbReference>
<dbReference type="PANTHER" id="PTHR12634">
    <property type="entry name" value="SIT4 YEAST -ASSOCIATING PROTEIN-RELATED"/>
    <property type="match status" value="1"/>
</dbReference>
<keyword evidence="5" id="KW-1185">Reference proteome</keyword>
<dbReference type="OrthoDB" id="29003at2759"/>
<protein>
    <recommendedName>
        <fullName evidence="6">Serine/threonine-protein phosphatase 6 regulatory subunit</fullName>
    </recommendedName>
</protein>
<dbReference type="InterPro" id="IPR007587">
    <property type="entry name" value="SAPS"/>
</dbReference>
<evidence type="ECO:0000256" key="1">
    <source>
        <dbReference type="ARBA" id="ARBA00006180"/>
    </source>
</evidence>
<evidence type="ECO:0000256" key="3">
    <source>
        <dbReference type="SAM" id="MobiDB-lite"/>
    </source>
</evidence>
<comment type="similarity">
    <text evidence="1">Belongs to the SAPS family.</text>
</comment>
<name>A0A0A1U9Z4_ENTIV</name>
<dbReference type="GO" id="GO:0005829">
    <property type="term" value="C:cytosol"/>
    <property type="evidence" value="ECO:0007669"/>
    <property type="project" value="TreeGrafter"/>
</dbReference>
<dbReference type="Proteomes" id="UP000014680">
    <property type="component" value="Unassembled WGS sequence"/>
</dbReference>
<evidence type="ECO:0000313" key="5">
    <source>
        <dbReference type="Proteomes" id="UP000014680"/>
    </source>
</evidence>
<dbReference type="PANTHER" id="PTHR12634:SF8">
    <property type="entry name" value="FIERY MOUNTAIN, ISOFORM D"/>
    <property type="match status" value="1"/>
</dbReference>
<sequence length="496" mass="56913">MFRFPPIQTPIDILLGKEDCTLEKLLNEEDFPTEIRKNNELIDFCVEPDNIKKFLQYTTFDITPTDDKTLFDKYHSICISLFCEEPSHIIDVIGTNEELIKYVFSAVQSTNEKRMSAGGLVLTAIIQVPNSLVYELFTADDSMLKTITSHLELDGFLESILQLMKLEDQGKEGCIEWICKRGFIPTLLKTLMGTTSLDMIGNISIFIHNVVMWKVSNDTSHAFQFITLLNNDPILPDFVKSIFESPDDMYMGHCFRIVSNVLACSTILTYTNPNELPGIFKSLLPFISQFDQVFRNRKAGNILNNLVYIVLSLVLSGFQQIYDKLASENVLNVMMETFYGDHLCTILRQTIQMTVLTIINGNITNIKTKLLDGGKLLKTFVEKDKEGEKEKREKNMGPDYWLIAARLMTNILQAVEDKEDENEFYKTVLDDKEFVEYVKNVVIPREDETSEYFNKQDTTAEESDISNDSQNFQNDEEDNGFVNIDDDIDDEIVERN</sequence>
<organism evidence="4 5">
    <name type="scientific">Entamoeba invadens IP1</name>
    <dbReference type="NCBI Taxonomy" id="370355"/>
    <lineage>
        <taxon>Eukaryota</taxon>
        <taxon>Amoebozoa</taxon>
        <taxon>Evosea</taxon>
        <taxon>Archamoebae</taxon>
        <taxon>Mastigamoebida</taxon>
        <taxon>Entamoebidae</taxon>
        <taxon>Entamoeba</taxon>
    </lineage>
</organism>
<dbReference type="SUPFAM" id="SSF48371">
    <property type="entry name" value="ARM repeat"/>
    <property type="match status" value="1"/>
</dbReference>
<dbReference type="OMA" id="ITANHET"/>
<proteinExistence type="inferred from homology"/>
<dbReference type="AlphaFoldDB" id="A0A0A1U9Z4"/>
<feature type="region of interest" description="Disordered" evidence="3">
    <location>
        <begin position="450"/>
        <end position="496"/>
    </location>
</feature>
<evidence type="ECO:0000256" key="2">
    <source>
        <dbReference type="ARBA" id="ARBA00023306"/>
    </source>
</evidence>
<keyword evidence="2" id="KW-0131">Cell cycle</keyword>
<reference evidence="4 5" key="1">
    <citation type="submission" date="2012-10" db="EMBL/GenBank/DDBJ databases">
        <authorList>
            <person name="Zafar N."/>
            <person name="Inman J."/>
            <person name="Hall N."/>
            <person name="Lorenzi H."/>
            <person name="Caler E."/>
        </authorList>
    </citation>
    <scope>NUCLEOTIDE SEQUENCE [LARGE SCALE GENOMIC DNA]</scope>
    <source>
        <strain evidence="4 5">IP1</strain>
    </source>
</reference>
<dbReference type="GeneID" id="14887996"/>
<evidence type="ECO:0008006" key="6">
    <source>
        <dbReference type="Google" id="ProtNLM"/>
    </source>
</evidence>
<dbReference type="KEGG" id="eiv:EIN_491280"/>
<dbReference type="EMBL" id="KB206684">
    <property type="protein sequence ID" value="ELP88959.1"/>
    <property type="molecule type" value="Genomic_DNA"/>
</dbReference>